<reference evidence="1 2" key="1">
    <citation type="submission" date="2019-07" db="EMBL/GenBank/DDBJ databases">
        <title>Lysobacter weifangensis sp. nov., isolated from bensulfuron-methyl contaminated farmland soil.</title>
        <authorList>
            <person name="Zhao H."/>
        </authorList>
    </citation>
    <scope>NUCLEOTIDE SEQUENCE [LARGE SCALE GENOMIC DNA]</scope>
    <source>
        <strain evidence="1 2">CC-Bw-6</strain>
    </source>
</reference>
<protein>
    <recommendedName>
        <fullName evidence="3">DUF1579 domain-containing protein</fullName>
    </recommendedName>
</protein>
<keyword evidence="2" id="KW-1185">Reference proteome</keyword>
<organism evidence="1 2">
    <name type="scientific">Pseudoluteimonas lycopersici</name>
    <dbReference type="NCBI Taxonomy" id="1324796"/>
    <lineage>
        <taxon>Bacteria</taxon>
        <taxon>Pseudomonadati</taxon>
        <taxon>Pseudomonadota</taxon>
        <taxon>Gammaproteobacteria</taxon>
        <taxon>Lysobacterales</taxon>
        <taxon>Lysobacteraceae</taxon>
        <taxon>Pseudoluteimonas</taxon>
    </lineage>
</organism>
<evidence type="ECO:0008006" key="3">
    <source>
        <dbReference type="Google" id="ProtNLM"/>
    </source>
</evidence>
<evidence type="ECO:0000313" key="1">
    <source>
        <dbReference type="EMBL" id="QDQ74036.1"/>
    </source>
</evidence>
<dbReference type="AlphaFoldDB" id="A0A516V678"/>
<dbReference type="EMBL" id="CP041742">
    <property type="protein sequence ID" value="QDQ74036.1"/>
    <property type="molecule type" value="Genomic_DNA"/>
</dbReference>
<evidence type="ECO:0000313" key="2">
    <source>
        <dbReference type="Proteomes" id="UP000315891"/>
    </source>
</evidence>
<accession>A0A516V678</accession>
<dbReference type="Proteomes" id="UP000315891">
    <property type="component" value="Chromosome"/>
</dbReference>
<name>A0A516V678_9GAMM</name>
<proteinExistence type="predicted"/>
<dbReference type="OrthoDB" id="9814791at2"/>
<gene>
    <name evidence="1" type="ORF">FNZ56_09170</name>
</gene>
<dbReference type="RefSeq" id="WP_143879547.1">
    <property type="nucleotide sequence ID" value="NZ_BAABLZ010000001.1"/>
</dbReference>
<sequence length="159" mass="18635">MKRDGHRDFDFLHGRWQVRNERLRERLAGCTDWETFDACVNCQPLPGGLGNLETHEADWNGGYRGVALRLYAPATRRWSIHWASDRSGELEPPVRGGFDRDVGRFLGEDRHAGRLVRVRFLWTRIDGDHARWEQAFSADNGAHWETNWFMHFTREEAMP</sequence>